<dbReference type="Pfam" id="PF02028">
    <property type="entry name" value="BCCT"/>
    <property type="match status" value="1"/>
</dbReference>
<accession>A0ABU1GVH7</accession>
<comment type="subcellular location">
    <subcellularLocation>
        <location evidence="1">Cell membrane</location>
        <topology evidence="1">Multi-pass membrane protein</topology>
    </subcellularLocation>
</comment>
<comment type="similarity">
    <text evidence="2">Belongs to the BCCT transporter (TC 2.A.15) family.</text>
</comment>
<feature type="transmembrane region" description="Helical" evidence="8">
    <location>
        <begin position="12"/>
        <end position="35"/>
    </location>
</feature>
<feature type="transmembrane region" description="Helical" evidence="8">
    <location>
        <begin position="55"/>
        <end position="76"/>
    </location>
</feature>
<keyword evidence="4" id="KW-1003">Cell membrane</keyword>
<comment type="caution">
    <text evidence="9">The sequence shown here is derived from an EMBL/GenBank/DDBJ whole genome shotgun (WGS) entry which is preliminary data.</text>
</comment>
<protein>
    <submittedName>
        <fullName evidence="9">Choline BCCT transporter BetT</fullName>
    </submittedName>
</protein>
<evidence type="ECO:0000256" key="4">
    <source>
        <dbReference type="ARBA" id="ARBA00022475"/>
    </source>
</evidence>
<proteinExistence type="inferred from homology"/>
<gene>
    <name evidence="9" type="primary">betT</name>
    <name evidence="9" type="ORF">QC825_05700</name>
</gene>
<feature type="transmembrane region" description="Helical" evidence="8">
    <location>
        <begin position="97"/>
        <end position="124"/>
    </location>
</feature>
<keyword evidence="7 8" id="KW-0472">Membrane</keyword>
<sequence>MTHHDSDIPAKGRLNTAVFFGSAVCIVLFAFWAMFFTDSANTVIFAMLGWIADTFGWYYFLAGTLYLAFVVFIACSRFGSIRLGPKHSKPEFSLMSWASMLFAAGIGIDLLFFCVAEPVTQFLAPPTGTPETMAAARQATVWSLFHYGITGWAMYALMGMVLAYFSFRYNLPLTIRSALYPIFGKRVEGAIGHTVDIAAVLGTVFGIATSLGIGVVQLNYGLTFLFDIPSSLVVQGGLIVLSIVLATISVVAGVDKGIRRISEFNVLLALALLLFVLVEGKTLFLLNALVLNIGDYLSQFMSMTMDTMAFQQVMPETAQQTSDWLNAWTLFFWAWWVAWAPFVGLFLARISRGRTIREFVVGTLTIPFIFTLLWMSIFGNSAIEMILSGNADFGVLAMNNPEQGFYALLSQYPAITWTASLATLLGMLFYVTSADSGALVLGNFTSILPDPHTDAPTWLRVFWSIVIGLLTFALLLTNGVSALQSMVVVMGLPFSFVMFFVIAGLWKSLRMEGFREDSRMGSLAGHLSSRSDSAHGAHLDWRKRLGRAMNFSTLSQVSTFQNEVCRPAMDEVCKELSDQGVPAEIIEGDEKVPHLALNVVLDDEQNFTYQTWPRQFETPEFARRAKTEQANYYRMEVYLQEGSQGYDLMGYSKEQVIDDILDQYERHLHFLHMSRDAPGTPATLPDDPELPA</sequence>
<evidence type="ECO:0000256" key="1">
    <source>
        <dbReference type="ARBA" id="ARBA00004651"/>
    </source>
</evidence>
<feature type="transmembrane region" description="Helical" evidence="8">
    <location>
        <begin position="414"/>
        <end position="441"/>
    </location>
</feature>
<feature type="transmembrane region" description="Helical" evidence="8">
    <location>
        <begin position="359"/>
        <end position="378"/>
    </location>
</feature>
<dbReference type="InterPro" id="IPR000060">
    <property type="entry name" value="BCCT_transptr"/>
</dbReference>
<keyword evidence="5 8" id="KW-0812">Transmembrane</keyword>
<dbReference type="PANTHER" id="PTHR30047:SF7">
    <property type="entry name" value="HIGH-AFFINITY CHOLINE TRANSPORT PROTEIN"/>
    <property type="match status" value="1"/>
</dbReference>
<feature type="transmembrane region" description="Helical" evidence="8">
    <location>
        <begin position="461"/>
        <end position="480"/>
    </location>
</feature>
<reference evidence="9 10" key="1">
    <citation type="submission" date="2023-04" db="EMBL/GenBank/DDBJ databases">
        <title>A long-awaited taxogenomic arrangement of the family Halomonadaceae.</title>
        <authorList>
            <person name="De La Haba R."/>
            <person name="Chuvochina M."/>
            <person name="Wittouck S."/>
            <person name="Arahal D.R."/>
            <person name="Sanchez-Porro C."/>
            <person name="Hugenholtz P."/>
            <person name="Ventosa A."/>
        </authorList>
    </citation>
    <scope>NUCLEOTIDE SEQUENCE [LARGE SCALE GENOMIC DNA]</scope>
    <source>
        <strain evidence="9 10">DSM 22428</strain>
    </source>
</reference>
<feature type="transmembrane region" description="Helical" evidence="8">
    <location>
        <begin position="327"/>
        <end position="347"/>
    </location>
</feature>
<evidence type="ECO:0000256" key="2">
    <source>
        <dbReference type="ARBA" id="ARBA00005658"/>
    </source>
</evidence>
<dbReference type="PROSITE" id="PS01303">
    <property type="entry name" value="BCCT"/>
    <property type="match status" value="1"/>
</dbReference>
<keyword evidence="6 8" id="KW-1133">Transmembrane helix</keyword>
<keyword evidence="3" id="KW-0813">Transport</keyword>
<keyword evidence="10" id="KW-1185">Reference proteome</keyword>
<feature type="transmembrane region" description="Helical" evidence="8">
    <location>
        <begin position="195"/>
        <end position="220"/>
    </location>
</feature>
<evidence type="ECO:0000256" key="6">
    <source>
        <dbReference type="ARBA" id="ARBA00022989"/>
    </source>
</evidence>
<feature type="transmembrane region" description="Helical" evidence="8">
    <location>
        <begin position="232"/>
        <end position="254"/>
    </location>
</feature>
<evidence type="ECO:0000256" key="7">
    <source>
        <dbReference type="ARBA" id="ARBA00023136"/>
    </source>
</evidence>
<dbReference type="Proteomes" id="UP001269375">
    <property type="component" value="Unassembled WGS sequence"/>
</dbReference>
<evidence type="ECO:0000256" key="8">
    <source>
        <dbReference type="SAM" id="Phobius"/>
    </source>
</evidence>
<dbReference type="EMBL" id="JARWAO010000002">
    <property type="protein sequence ID" value="MDR5895562.1"/>
    <property type="molecule type" value="Genomic_DNA"/>
</dbReference>
<evidence type="ECO:0000313" key="9">
    <source>
        <dbReference type="EMBL" id="MDR5895562.1"/>
    </source>
</evidence>
<dbReference type="InterPro" id="IPR018093">
    <property type="entry name" value="BCCT_CS"/>
</dbReference>
<organism evidence="9 10">
    <name type="scientific">Larsenimonas suaedae</name>
    <dbReference type="NCBI Taxonomy" id="1851019"/>
    <lineage>
        <taxon>Bacteria</taxon>
        <taxon>Pseudomonadati</taxon>
        <taxon>Pseudomonadota</taxon>
        <taxon>Gammaproteobacteria</taxon>
        <taxon>Oceanospirillales</taxon>
        <taxon>Halomonadaceae</taxon>
        <taxon>Larsenimonas</taxon>
    </lineage>
</organism>
<evidence type="ECO:0000313" key="10">
    <source>
        <dbReference type="Proteomes" id="UP001269375"/>
    </source>
</evidence>
<dbReference type="NCBIfam" id="TIGR00842">
    <property type="entry name" value="bcct"/>
    <property type="match status" value="1"/>
</dbReference>
<evidence type="ECO:0000256" key="5">
    <source>
        <dbReference type="ARBA" id="ARBA00022692"/>
    </source>
</evidence>
<evidence type="ECO:0000256" key="3">
    <source>
        <dbReference type="ARBA" id="ARBA00022448"/>
    </source>
</evidence>
<feature type="transmembrane region" description="Helical" evidence="8">
    <location>
        <begin position="144"/>
        <end position="167"/>
    </location>
</feature>
<feature type="transmembrane region" description="Helical" evidence="8">
    <location>
        <begin position="486"/>
        <end position="506"/>
    </location>
</feature>
<name>A0ABU1GVH7_9GAMM</name>
<dbReference type="NCBIfam" id="NF007399">
    <property type="entry name" value="PRK09928.1"/>
    <property type="match status" value="1"/>
</dbReference>
<dbReference type="PANTHER" id="PTHR30047">
    <property type="entry name" value="HIGH-AFFINITY CHOLINE TRANSPORT PROTEIN-RELATED"/>
    <property type="match status" value="1"/>
</dbReference>
<dbReference type="RefSeq" id="WP_251591726.1">
    <property type="nucleotide sequence ID" value="NZ_JAMLJI010000001.1"/>
</dbReference>
<feature type="transmembrane region" description="Helical" evidence="8">
    <location>
        <begin position="266"/>
        <end position="293"/>
    </location>
</feature>